<evidence type="ECO:0000259" key="2">
    <source>
        <dbReference type="Pfam" id="PF02894"/>
    </source>
</evidence>
<dbReference type="Pfam" id="PF01408">
    <property type="entry name" value="GFO_IDH_MocA"/>
    <property type="match status" value="1"/>
</dbReference>
<dbReference type="InterPro" id="IPR000683">
    <property type="entry name" value="Gfo/Idh/MocA-like_OxRdtase_N"/>
</dbReference>
<dbReference type="Pfam" id="PF02894">
    <property type="entry name" value="GFO_IDH_MocA_C"/>
    <property type="match status" value="1"/>
</dbReference>
<dbReference type="InterPro" id="IPR036291">
    <property type="entry name" value="NAD(P)-bd_dom_sf"/>
</dbReference>
<name>A0A382SH07_9ZZZZ</name>
<proteinExistence type="predicted"/>
<dbReference type="Gene3D" id="3.30.360.10">
    <property type="entry name" value="Dihydrodipicolinate Reductase, domain 2"/>
    <property type="match status" value="1"/>
</dbReference>
<feature type="domain" description="Gfo/Idh/MocA-like oxidoreductase C-terminal" evidence="2">
    <location>
        <begin position="56"/>
        <end position="292"/>
    </location>
</feature>
<reference evidence="3" key="1">
    <citation type="submission" date="2018-05" db="EMBL/GenBank/DDBJ databases">
        <authorList>
            <person name="Lanie J.A."/>
            <person name="Ng W.-L."/>
            <person name="Kazmierczak K.M."/>
            <person name="Andrzejewski T.M."/>
            <person name="Davidsen T.M."/>
            <person name="Wayne K.J."/>
            <person name="Tettelin H."/>
            <person name="Glass J.I."/>
            <person name="Rusch D."/>
            <person name="Podicherti R."/>
            <person name="Tsui H.-C.T."/>
            <person name="Winkler M.E."/>
        </authorList>
    </citation>
    <scope>NUCLEOTIDE SEQUENCE</scope>
</reference>
<evidence type="ECO:0000313" key="3">
    <source>
        <dbReference type="EMBL" id="SVD08448.1"/>
    </source>
</evidence>
<dbReference type="SUPFAM" id="SSF55347">
    <property type="entry name" value="Glyceraldehyde-3-phosphate dehydrogenase-like, C-terminal domain"/>
    <property type="match status" value="1"/>
</dbReference>
<dbReference type="InterPro" id="IPR051317">
    <property type="entry name" value="Gfo/Idh/MocA_oxidoreduct"/>
</dbReference>
<dbReference type="PANTHER" id="PTHR43708">
    <property type="entry name" value="CONSERVED EXPRESSED OXIDOREDUCTASE (EUROFUNG)"/>
    <property type="match status" value="1"/>
</dbReference>
<feature type="domain" description="Gfo/Idh/MocA-like oxidoreductase N-terminal" evidence="1">
    <location>
        <begin position="1"/>
        <end position="44"/>
    </location>
</feature>
<dbReference type="EMBL" id="UINC01128592">
    <property type="protein sequence ID" value="SVD08448.1"/>
    <property type="molecule type" value="Genomic_DNA"/>
</dbReference>
<dbReference type="Gene3D" id="3.40.50.720">
    <property type="entry name" value="NAD(P)-binding Rossmann-like Domain"/>
    <property type="match status" value="1"/>
</dbReference>
<dbReference type="InterPro" id="IPR004104">
    <property type="entry name" value="Gfo/Idh/MocA-like_OxRdtase_C"/>
</dbReference>
<protein>
    <recommendedName>
        <fullName evidence="4">Gfo/Idh/MocA-like oxidoreductase C-terminal domain-containing protein</fullName>
    </recommendedName>
</protein>
<dbReference type="PANTHER" id="PTHR43708:SF8">
    <property type="entry name" value="OXIDOREDUCTASE"/>
    <property type="match status" value="1"/>
</dbReference>
<accession>A0A382SH07</accession>
<dbReference type="SUPFAM" id="SSF51735">
    <property type="entry name" value="NAD(P)-binding Rossmann-fold domains"/>
    <property type="match status" value="1"/>
</dbReference>
<gene>
    <name evidence="3" type="ORF">METZ01_LOCUS361302</name>
</gene>
<sequence length="306" mass="34325">EHAVAALRAEKHVFCEKPLAITIEGCDHILETWHHSGKQLMVGFNMRYMNIFRSMKEIIESGVIGEVKAVWVRHFVGLGSDFYYHDWHAKRANTTSLLLQKGSHDLDMIHWLTGKYTKRTAAFGGLDYFGGNKPNELICPDCIEKEDCVEYMTGPRVQCAFRQEVDVEDNQTMIMELEGGIKASYLQCHFTPDYHRNYTVIGTEGRLENSEPEMKIWVKTRLSNSCREISDRTYDIKPATGTHGGADPVICKDFVDMCLDGKDPVAPPLAGRMSVAAGVCAARSIRSGGMPIDVPLPPDWVNSRGI</sequence>
<feature type="non-terminal residue" evidence="3">
    <location>
        <position position="1"/>
    </location>
</feature>
<organism evidence="3">
    <name type="scientific">marine metagenome</name>
    <dbReference type="NCBI Taxonomy" id="408172"/>
    <lineage>
        <taxon>unclassified sequences</taxon>
        <taxon>metagenomes</taxon>
        <taxon>ecological metagenomes</taxon>
    </lineage>
</organism>
<evidence type="ECO:0008006" key="4">
    <source>
        <dbReference type="Google" id="ProtNLM"/>
    </source>
</evidence>
<dbReference type="AlphaFoldDB" id="A0A382SH07"/>
<evidence type="ECO:0000259" key="1">
    <source>
        <dbReference type="Pfam" id="PF01408"/>
    </source>
</evidence>
<dbReference type="GO" id="GO:0000166">
    <property type="term" value="F:nucleotide binding"/>
    <property type="evidence" value="ECO:0007669"/>
    <property type="project" value="InterPro"/>
</dbReference>